<evidence type="ECO:0000313" key="2">
    <source>
        <dbReference type="Proteomes" id="UP001529380"/>
    </source>
</evidence>
<keyword evidence="2" id="KW-1185">Reference proteome</keyword>
<comment type="caution">
    <text evidence="1">The sequence shown here is derived from an EMBL/GenBank/DDBJ whole genome shotgun (WGS) entry which is preliminary data.</text>
</comment>
<dbReference type="EMBL" id="JAUDCL010000025">
    <property type="protein sequence ID" value="MDM8202021.1"/>
    <property type="molecule type" value="Genomic_DNA"/>
</dbReference>
<reference evidence="1 2" key="1">
    <citation type="submission" date="2023-06" db="EMBL/GenBank/DDBJ databases">
        <title>Identification and characterization of horizontal gene transfer across gut microbiota members of farm animals based on homology search.</title>
        <authorList>
            <person name="Schwarzerova J."/>
            <person name="Nykrynova M."/>
            <person name="Jureckova K."/>
            <person name="Cejkova D."/>
            <person name="Rychlik I."/>
        </authorList>
    </citation>
    <scope>NUCLEOTIDE SEQUENCE [LARGE SCALE GENOMIC DNA]</scope>
    <source>
        <strain evidence="1 2">ET340</strain>
    </source>
</reference>
<accession>A0ABT7UT03</accession>
<dbReference type="Proteomes" id="UP001529380">
    <property type="component" value="Unassembled WGS sequence"/>
</dbReference>
<reference evidence="1 2" key="3">
    <citation type="submission" date="2023-06" db="EMBL/GenBank/DDBJ databases">
        <authorList>
            <person name="Zeman M."/>
            <person name="Kubasova T."/>
            <person name="Jahodarova E."/>
            <person name="Nykrynova M."/>
            <person name="Rychlik I."/>
        </authorList>
    </citation>
    <scope>NUCLEOTIDE SEQUENCE [LARGE SCALE GENOMIC DNA]</scope>
    <source>
        <strain evidence="1 2">ET340</strain>
    </source>
</reference>
<dbReference type="Pfam" id="PF20383">
    <property type="entry name" value="DUF6678"/>
    <property type="match status" value="1"/>
</dbReference>
<dbReference type="RefSeq" id="WP_289600420.1">
    <property type="nucleotide sequence ID" value="NZ_JAUDCL010000025.1"/>
</dbReference>
<organism evidence="1 2">
    <name type="scientific">Allofournierella massiliensis</name>
    <dbReference type="NCBI Taxonomy" id="1650663"/>
    <lineage>
        <taxon>Bacteria</taxon>
        <taxon>Bacillati</taxon>
        <taxon>Bacillota</taxon>
        <taxon>Clostridia</taxon>
        <taxon>Eubacteriales</taxon>
        <taxon>Oscillospiraceae</taxon>
        <taxon>Allofournierella</taxon>
    </lineage>
</organism>
<reference evidence="2" key="2">
    <citation type="submission" date="2023-06" db="EMBL/GenBank/DDBJ databases">
        <title>Identification and characterization of horizontal gene transfer across gut microbiota members of farm animals based on homology search.</title>
        <authorList>
            <person name="Zeman M."/>
            <person name="Kubasova T."/>
            <person name="Jahodarova E."/>
            <person name="Nykrynova M."/>
            <person name="Rychlik I."/>
        </authorList>
    </citation>
    <scope>NUCLEOTIDE SEQUENCE [LARGE SCALE GENOMIC DNA]</scope>
    <source>
        <strain evidence="2">ET340</strain>
    </source>
</reference>
<evidence type="ECO:0000313" key="1">
    <source>
        <dbReference type="EMBL" id="MDM8202021.1"/>
    </source>
</evidence>
<gene>
    <name evidence="1" type="ORF">QUW08_12080</name>
</gene>
<dbReference type="InterPro" id="IPR046500">
    <property type="entry name" value="DUF6678"/>
</dbReference>
<protein>
    <submittedName>
        <fullName evidence="1">Uncharacterized protein</fullName>
    </submittedName>
</protein>
<sequence>MNNTKWNEIFNVFYQNECDKNTLLIRWRTKDLRTGYISNWERSWTHFGCAPRNWESIDYLQIELTTKNQEFVLQELKKIHVPGTISNGVATIYGHRQDVDYII</sequence>
<name>A0ABT7UT03_9FIRM</name>
<proteinExistence type="predicted"/>